<dbReference type="SUPFAM" id="SSF141523">
    <property type="entry name" value="L,D-transpeptidase catalytic domain-like"/>
    <property type="match status" value="1"/>
</dbReference>
<evidence type="ECO:0000256" key="9">
    <source>
        <dbReference type="SAM" id="SignalP"/>
    </source>
</evidence>
<evidence type="ECO:0000259" key="10">
    <source>
        <dbReference type="PROSITE" id="PS52029"/>
    </source>
</evidence>
<dbReference type="EMBL" id="JACIDT010000003">
    <property type="protein sequence ID" value="MBB3925596.1"/>
    <property type="molecule type" value="Genomic_DNA"/>
</dbReference>
<keyword evidence="5 7" id="KW-0573">Peptidoglycan synthesis</keyword>
<dbReference type="InterPro" id="IPR005490">
    <property type="entry name" value="LD_TPept_cat_dom"/>
</dbReference>
<dbReference type="Pfam" id="PF03734">
    <property type="entry name" value="YkuD"/>
    <property type="match status" value="1"/>
</dbReference>
<dbReference type="PIRSF" id="PIRSF029342">
    <property type="entry name" value="UCP029342_ErfK/YbiS/YcfS/YnhG"/>
    <property type="match status" value="1"/>
</dbReference>
<dbReference type="Gene3D" id="2.40.440.10">
    <property type="entry name" value="L,D-transpeptidase catalytic domain-like"/>
    <property type="match status" value="1"/>
</dbReference>
<dbReference type="UniPathway" id="UPA00219"/>
<reference evidence="11 12" key="1">
    <citation type="submission" date="2020-08" db="EMBL/GenBank/DDBJ databases">
        <title>Genomic Encyclopedia of Type Strains, Phase IV (KMG-IV): sequencing the most valuable type-strain genomes for metagenomic binning, comparative biology and taxonomic classification.</title>
        <authorList>
            <person name="Goeker M."/>
        </authorList>
    </citation>
    <scope>NUCLEOTIDE SEQUENCE [LARGE SCALE GENOMIC DNA]</scope>
    <source>
        <strain evidence="11 12">DSM 26189</strain>
    </source>
</reference>
<keyword evidence="4 7" id="KW-0133">Cell shape</keyword>
<evidence type="ECO:0000256" key="4">
    <source>
        <dbReference type="ARBA" id="ARBA00022960"/>
    </source>
</evidence>
<feature type="chain" id="PRO_5031311208" description="L,D-TPase catalytic domain-containing protein" evidence="9">
    <location>
        <begin position="29"/>
        <end position="329"/>
    </location>
</feature>
<sequence>MKTAPIDRRAVIAGLAGAAATLASPAWAQISLTDPSTVRTVQVMKPGDYLWAPEVAPDGPVIIVVSLARQRAFVYRNGVPIGISTVSTGKEGHATPTGVFTILQKRVDHKSNLYNSAPMPYMQRLTWDGIAIHAGNLPGYPASHGCIRLPMAFAQKLYGVTRLGLTVLITEEEAVPRIAPDPGLLTRTPPGKKPEGRGIWKPELSPQGPISIVLSAADRRMVVLRNGVEIGSAPISIDGPVTEPAAYTLQKVEGEAFHWLRIALPGQKGVAADVSAEDRARLHMPERFRRALAGILQPGATAVVTIDSLRQGDTGQALTVIAGEDDIPL</sequence>
<dbReference type="InterPro" id="IPR006311">
    <property type="entry name" value="TAT_signal"/>
</dbReference>
<keyword evidence="6 7" id="KW-0961">Cell wall biogenesis/degradation</keyword>
<dbReference type="CDD" id="cd16913">
    <property type="entry name" value="YkuD_like"/>
    <property type="match status" value="1"/>
</dbReference>
<gene>
    <name evidence="11" type="ORF">GGR43_001309</name>
</gene>
<dbReference type="InterPro" id="IPR016915">
    <property type="entry name" value="UCP029342"/>
</dbReference>
<evidence type="ECO:0000256" key="5">
    <source>
        <dbReference type="ARBA" id="ARBA00022984"/>
    </source>
</evidence>
<name>A0A7W6BID4_9SPHN</name>
<feature type="domain" description="L,D-TPase catalytic" evidence="10">
    <location>
        <begin position="61"/>
        <end position="170"/>
    </location>
</feature>
<feature type="region of interest" description="Disordered" evidence="8">
    <location>
        <begin position="180"/>
        <end position="201"/>
    </location>
</feature>
<feature type="active site" description="Proton donor/acceptor" evidence="7">
    <location>
        <position position="133"/>
    </location>
</feature>
<dbReference type="InterPro" id="IPR050979">
    <property type="entry name" value="LD-transpeptidase"/>
</dbReference>
<feature type="signal peptide" evidence="9">
    <location>
        <begin position="1"/>
        <end position="28"/>
    </location>
</feature>
<dbReference type="PROSITE" id="PS51318">
    <property type="entry name" value="TAT"/>
    <property type="match status" value="1"/>
</dbReference>
<evidence type="ECO:0000313" key="11">
    <source>
        <dbReference type="EMBL" id="MBB3925596.1"/>
    </source>
</evidence>
<dbReference type="PROSITE" id="PS52029">
    <property type="entry name" value="LD_TPASE"/>
    <property type="match status" value="1"/>
</dbReference>
<evidence type="ECO:0000256" key="3">
    <source>
        <dbReference type="ARBA" id="ARBA00022679"/>
    </source>
</evidence>
<dbReference type="PANTHER" id="PTHR30582:SF2">
    <property type="entry name" value="L,D-TRANSPEPTIDASE YCIB-RELATED"/>
    <property type="match status" value="1"/>
</dbReference>
<keyword evidence="3" id="KW-0808">Transferase</keyword>
<evidence type="ECO:0000313" key="12">
    <source>
        <dbReference type="Proteomes" id="UP000571950"/>
    </source>
</evidence>
<comment type="caution">
    <text evidence="11">The sequence shown here is derived from an EMBL/GenBank/DDBJ whole genome shotgun (WGS) entry which is preliminary data.</text>
</comment>
<evidence type="ECO:0000256" key="7">
    <source>
        <dbReference type="PROSITE-ProRule" id="PRU01373"/>
    </source>
</evidence>
<evidence type="ECO:0000256" key="1">
    <source>
        <dbReference type="ARBA" id="ARBA00004752"/>
    </source>
</evidence>
<dbReference type="GO" id="GO:0071972">
    <property type="term" value="F:peptidoglycan L,D-transpeptidase activity"/>
    <property type="evidence" value="ECO:0007669"/>
    <property type="project" value="TreeGrafter"/>
</dbReference>
<dbReference type="Proteomes" id="UP000571950">
    <property type="component" value="Unassembled WGS sequence"/>
</dbReference>
<dbReference type="GO" id="GO:0005576">
    <property type="term" value="C:extracellular region"/>
    <property type="evidence" value="ECO:0007669"/>
    <property type="project" value="TreeGrafter"/>
</dbReference>
<accession>A0A7W6BID4</accession>
<protein>
    <recommendedName>
        <fullName evidence="10">L,D-TPase catalytic domain-containing protein</fullName>
    </recommendedName>
</protein>
<keyword evidence="9" id="KW-0732">Signal</keyword>
<comment type="pathway">
    <text evidence="1 7">Cell wall biogenesis; peptidoglycan biosynthesis.</text>
</comment>
<feature type="active site" description="Nucleophile" evidence="7">
    <location>
        <position position="146"/>
    </location>
</feature>
<dbReference type="InterPro" id="IPR038063">
    <property type="entry name" value="Transpep_catalytic_dom"/>
</dbReference>
<dbReference type="GO" id="GO:0071555">
    <property type="term" value="P:cell wall organization"/>
    <property type="evidence" value="ECO:0007669"/>
    <property type="project" value="UniProtKB-UniRule"/>
</dbReference>
<dbReference type="GO" id="GO:0018104">
    <property type="term" value="P:peptidoglycan-protein cross-linking"/>
    <property type="evidence" value="ECO:0007669"/>
    <property type="project" value="TreeGrafter"/>
</dbReference>
<organism evidence="11 12">
    <name type="scientific">Sphingobium jiangsuense</name>
    <dbReference type="NCBI Taxonomy" id="870476"/>
    <lineage>
        <taxon>Bacteria</taxon>
        <taxon>Pseudomonadati</taxon>
        <taxon>Pseudomonadota</taxon>
        <taxon>Alphaproteobacteria</taxon>
        <taxon>Sphingomonadales</taxon>
        <taxon>Sphingomonadaceae</taxon>
        <taxon>Sphingobium</taxon>
    </lineage>
</organism>
<dbReference type="NCBIfam" id="NF004785">
    <property type="entry name" value="PRK06132.1-2"/>
    <property type="match status" value="1"/>
</dbReference>
<evidence type="ECO:0000256" key="6">
    <source>
        <dbReference type="ARBA" id="ARBA00023316"/>
    </source>
</evidence>
<dbReference type="GO" id="GO:0008360">
    <property type="term" value="P:regulation of cell shape"/>
    <property type="evidence" value="ECO:0007669"/>
    <property type="project" value="UniProtKB-UniRule"/>
</dbReference>
<evidence type="ECO:0000256" key="2">
    <source>
        <dbReference type="ARBA" id="ARBA00005992"/>
    </source>
</evidence>
<comment type="similarity">
    <text evidence="2">Belongs to the YkuD family.</text>
</comment>
<dbReference type="PANTHER" id="PTHR30582">
    <property type="entry name" value="L,D-TRANSPEPTIDASE"/>
    <property type="match status" value="1"/>
</dbReference>
<keyword evidence="12" id="KW-1185">Reference proteome</keyword>
<dbReference type="AlphaFoldDB" id="A0A7W6BID4"/>
<dbReference type="RefSeq" id="WP_188071127.1">
    <property type="nucleotide sequence ID" value="NZ_BSPS01000018.1"/>
</dbReference>
<evidence type="ECO:0000256" key="8">
    <source>
        <dbReference type="SAM" id="MobiDB-lite"/>
    </source>
</evidence>
<dbReference type="GO" id="GO:0016740">
    <property type="term" value="F:transferase activity"/>
    <property type="evidence" value="ECO:0007669"/>
    <property type="project" value="UniProtKB-KW"/>
</dbReference>
<proteinExistence type="inferred from homology"/>